<evidence type="ECO:0000256" key="5">
    <source>
        <dbReference type="ARBA" id="ARBA00023136"/>
    </source>
</evidence>
<evidence type="ECO:0000313" key="8">
    <source>
        <dbReference type="Proteomes" id="UP000007799"/>
    </source>
</evidence>
<gene>
    <name evidence="7" type="ORF">PTSG_05585</name>
</gene>
<evidence type="ECO:0000256" key="1">
    <source>
        <dbReference type="ARBA" id="ARBA00004225"/>
    </source>
</evidence>
<reference evidence="7" key="1">
    <citation type="submission" date="2009-08" db="EMBL/GenBank/DDBJ databases">
        <title>Annotation of Salpingoeca rosetta.</title>
        <authorList>
            <consortium name="The Broad Institute Genome Sequencing Platform"/>
            <person name="Russ C."/>
            <person name="Cuomo C."/>
            <person name="Burger G."/>
            <person name="Gray M.W."/>
            <person name="Holland P.W.H."/>
            <person name="King N."/>
            <person name="Lang F.B.F."/>
            <person name="Roger A.J."/>
            <person name="Ruiz-Trillo I."/>
            <person name="Young S.K."/>
            <person name="Zeng Q."/>
            <person name="Gargeya S."/>
            <person name="Alvarado L."/>
            <person name="Berlin A."/>
            <person name="Chapman S.B."/>
            <person name="Chen Z."/>
            <person name="Freedman E."/>
            <person name="Gellesch M."/>
            <person name="Goldberg J."/>
            <person name="Griggs A."/>
            <person name="Gujja S."/>
            <person name="Heilman E."/>
            <person name="Heiman D."/>
            <person name="Howarth C."/>
            <person name="Mehta T."/>
            <person name="Neiman D."/>
            <person name="Pearson M."/>
            <person name="Roberts A."/>
            <person name="Saif S."/>
            <person name="Shea T."/>
            <person name="Shenoy N."/>
            <person name="Sisk P."/>
            <person name="Stolte C."/>
            <person name="Sykes S."/>
            <person name="White J."/>
            <person name="Yandava C."/>
            <person name="Haas B."/>
            <person name="Nusbaum C."/>
            <person name="Birren B."/>
        </authorList>
    </citation>
    <scope>NUCLEOTIDE SEQUENCE [LARGE SCALE GENOMIC DNA]</scope>
    <source>
        <strain evidence="7">ATCC 50818</strain>
    </source>
</reference>
<dbReference type="InterPro" id="IPR013946">
    <property type="entry name" value="NCA2-like"/>
</dbReference>
<organism evidence="8">
    <name type="scientific">Salpingoeca rosetta (strain ATCC 50818 / BSB-021)</name>
    <dbReference type="NCBI Taxonomy" id="946362"/>
    <lineage>
        <taxon>Eukaryota</taxon>
        <taxon>Choanoflagellata</taxon>
        <taxon>Craspedida</taxon>
        <taxon>Salpingoecidae</taxon>
        <taxon>Salpingoeca</taxon>
    </lineage>
</organism>
<dbReference type="Pfam" id="PF08637">
    <property type="entry name" value="NCA2"/>
    <property type="match status" value="1"/>
</dbReference>
<evidence type="ECO:0000256" key="6">
    <source>
        <dbReference type="SAM" id="MobiDB-lite"/>
    </source>
</evidence>
<evidence type="ECO:0000256" key="3">
    <source>
        <dbReference type="ARBA" id="ARBA00022989"/>
    </source>
</evidence>
<dbReference type="Proteomes" id="UP000007799">
    <property type="component" value="Unassembled WGS sequence"/>
</dbReference>
<evidence type="ECO:0000256" key="2">
    <source>
        <dbReference type="ARBA" id="ARBA00022692"/>
    </source>
</evidence>
<evidence type="ECO:0000313" key="7">
    <source>
        <dbReference type="EMBL" id="EGD73890.1"/>
    </source>
</evidence>
<dbReference type="GO" id="GO:0005741">
    <property type="term" value="C:mitochondrial outer membrane"/>
    <property type="evidence" value="ECO:0007669"/>
    <property type="project" value="TreeGrafter"/>
</dbReference>
<keyword evidence="3" id="KW-1133">Transmembrane helix</keyword>
<evidence type="ECO:0008006" key="9">
    <source>
        <dbReference type="Google" id="ProtNLM"/>
    </source>
</evidence>
<dbReference type="OrthoDB" id="413313at2759"/>
<evidence type="ECO:0000256" key="4">
    <source>
        <dbReference type="ARBA" id="ARBA00023128"/>
    </source>
</evidence>
<keyword evidence="8" id="KW-1185">Reference proteome</keyword>
<dbReference type="GeneID" id="16074030"/>
<dbReference type="STRING" id="946362.F2UBM4"/>
<dbReference type="PANTHER" id="PTHR28234:SF1">
    <property type="entry name" value="NUCLEAR CONTROL OF ATPASE PROTEIN 2"/>
    <property type="match status" value="1"/>
</dbReference>
<accession>F2UBM4</accession>
<feature type="compositionally biased region" description="Polar residues" evidence="6">
    <location>
        <begin position="1"/>
        <end position="18"/>
    </location>
</feature>
<protein>
    <recommendedName>
        <fullName evidence="9">Nuclear control of ATPase protein 2</fullName>
    </recommendedName>
</protein>
<feature type="region of interest" description="Disordered" evidence="6">
    <location>
        <begin position="1"/>
        <end position="30"/>
    </location>
</feature>
<dbReference type="InParanoid" id="F2UBM4"/>
<dbReference type="PANTHER" id="PTHR28234">
    <property type="entry name" value="NUCLEAR CONTROL OF ATPASE PROTEIN 2"/>
    <property type="match status" value="1"/>
</dbReference>
<dbReference type="eggNOG" id="ENOG502QTT6">
    <property type="taxonomic scope" value="Eukaryota"/>
</dbReference>
<keyword evidence="4" id="KW-0496">Mitochondrion</keyword>
<dbReference type="KEGG" id="sre:PTSG_05585"/>
<comment type="subcellular location">
    <subcellularLocation>
        <location evidence="1">Mitochondrion membrane</location>
        <topology evidence="1">Multi-pass membrane protein</topology>
    </subcellularLocation>
</comment>
<name>F2UBM4_SALR5</name>
<dbReference type="EMBL" id="GL832967">
    <property type="protein sequence ID" value="EGD73890.1"/>
    <property type="molecule type" value="Genomic_DNA"/>
</dbReference>
<sequence>MMTEMATSEQLQQNNTSDGGDGGGITANHHHHHHHSLFELESHLLLFSTLRIKATGVDKVCAQISSSKHRYHAWRSISSWSVTRQAITFGPVWLASSLLDGKGFETAKETTLKLPSSVQAYTKEQRYLSQQALDAGYDALTATLHDYHTSDNAGDGDSTTQASANAEQLMQRVQAPPPPLFLYWPHLLAGVCCAGAFLRVWKGLDMQRTISNFVHGVYETTDRYLRQRVWKPLVQMYNTIRYDRHDLALQRRSSLDSDLTSLKRMVQTFAQDALGYTDPDLIELADAVDNGDITPVLLSYENDMRRPIHSALFGNMIRATLIQVQKSKVDLQLAVSAVDKLLKSNELNFQMMAIIPALALAWMLMRQTVAMVKRLVFNVSVTKSGHARHLVGDLRRLIASTAAQSTPTAEGQIAFLCIAIASQVTALTLMGWERKEMILKDLETIIFAGIDHVQTQQAKDDATRQLLLLQTRLALVDGMLVHLK</sequence>
<dbReference type="RefSeq" id="XP_004993453.1">
    <property type="nucleotide sequence ID" value="XM_004993396.1"/>
</dbReference>
<proteinExistence type="predicted"/>
<keyword evidence="5" id="KW-0472">Membrane</keyword>
<dbReference type="AlphaFoldDB" id="F2UBM4"/>
<keyword evidence="2" id="KW-0812">Transmembrane</keyword>